<evidence type="ECO:0000256" key="8">
    <source>
        <dbReference type="ARBA" id="ARBA00022832"/>
    </source>
</evidence>
<evidence type="ECO:0000313" key="19">
    <source>
        <dbReference type="Proteomes" id="UP001329430"/>
    </source>
</evidence>
<evidence type="ECO:0000259" key="17">
    <source>
        <dbReference type="PROSITE" id="PS51203"/>
    </source>
</evidence>
<dbReference type="PROSITE" id="PS51203">
    <property type="entry name" value="CS"/>
    <property type="match status" value="1"/>
</dbReference>
<comment type="function">
    <text evidence="16">Catalyzes the third of the four reactions of the long-chain fatty acids elongation cycle. This endoplasmic reticulum-bound enzymatic process, allows the addition of two carbons to the chain of long- and very long-chain fatty acids/VLCFAs per cycle. This enzyme catalyzes the dehydration of the 3-hydroxyacyl-CoA intermediate into trans-2,3-enoyl-CoA, within each cycle of fatty acid elongation. Thereby, it participates to the production of VLCFAs of different chain lengths that are involved in multiple biological processes as precursors of membrane lipids and lipid mediators.</text>
</comment>
<evidence type="ECO:0000256" key="13">
    <source>
        <dbReference type="ARBA" id="ARBA00023160"/>
    </source>
</evidence>
<feature type="transmembrane region" description="Helical" evidence="16">
    <location>
        <begin position="284"/>
        <end position="307"/>
    </location>
</feature>
<dbReference type="CDD" id="cd06465">
    <property type="entry name" value="p23_hB-ind1_like"/>
    <property type="match status" value="1"/>
</dbReference>
<keyword evidence="8 16" id="KW-0276">Fatty acid metabolism</keyword>
<comment type="catalytic activity">
    <reaction evidence="16">
        <text>a very-long-chain (3R)-3-hydroxyacyl-CoA = a very-long-chain (2E)-enoyl-CoA + H2O</text>
        <dbReference type="Rhea" id="RHEA:45812"/>
        <dbReference type="ChEBI" id="CHEBI:15377"/>
        <dbReference type="ChEBI" id="CHEBI:83728"/>
        <dbReference type="ChEBI" id="CHEBI:85440"/>
        <dbReference type="EC" id="4.2.1.134"/>
    </reaction>
</comment>
<dbReference type="InterPro" id="IPR008978">
    <property type="entry name" value="HSP20-like_chaperone"/>
</dbReference>
<feature type="transmembrane region" description="Helical" evidence="16">
    <location>
        <begin position="327"/>
        <end position="351"/>
    </location>
</feature>
<dbReference type="Pfam" id="PF04387">
    <property type="entry name" value="PTPLA"/>
    <property type="match status" value="1"/>
</dbReference>
<comment type="pathway">
    <text evidence="2 16">Lipid metabolism; fatty acid biosynthesis.</text>
</comment>
<name>A0AAN7ZX63_9COLE</name>
<gene>
    <name evidence="18" type="ORF">RI129_001467</name>
</gene>
<evidence type="ECO:0000256" key="12">
    <source>
        <dbReference type="ARBA" id="ARBA00023136"/>
    </source>
</evidence>
<evidence type="ECO:0000256" key="2">
    <source>
        <dbReference type="ARBA" id="ARBA00005194"/>
    </source>
</evidence>
<feature type="domain" description="CS" evidence="17">
    <location>
        <begin position="3"/>
        <end position="93"/>
    </location>
</feature>
<keyword evidence="13 16" id="KW-0275">Fatty acid biosynthesis</keyword>
<evidence type="ECO:0000256" key="5">
    <source>
        <dbReference type="ARBA" id="ARBA00022516"/>
    </source>
</evidence>
<sequence length="367" mass="43360">MPHLNPFVYWAQNEETIFLKIDLKDVKNPDIKFEERYFQFEAQGVGAHGNENYGFSLDFYSEINYDASVCKVLGSKIDCNIVKAKKSWWPRLTSKPQKPGWLKIDFDRWQSEDDLNSEDEKLRDIRDDYADLYERLKKEEFGYTKEDLKKVYFIIYNLAMFVGFTYVVAIQSVCYLRDGADSFLEFYNAIGSVMKYLHFFQFSEIILILIGWRSGAVLPAFMQIVGRLLVINLLIDPEPRLHKEGVLFLLYFIWSSIELIRYPYYITQVCNIKVPLLKWLRYNVWIVSYPIGFTCEAIVMYTCIPYLEESKRFSVSMPNAYNFSFSFAAVIRVFLLTCMFPLAVFLMTHMYRAKVKKFSSKSWEKTK</sequence>
<keyword evidence="19" id="KW-1185">Reference proteome</keyword>
<dbReference type="InterPro" id="IPR007052">
    <property type="entry name" value="CS_dom"/>
</dbReference>
<evidence type="ECO:0000256" key="14">
    <source>
        <dbReference type="ARBA" id="ARBA00023239"/>
    </source>
</evidence>
<dbReference type="EC" id="4.2.1.134" evidence="4 16"/>
<evidence type="ECO:0000256" key="10">
    <source>
        <dbReference type="ARBA" id="ARBA00023054"/>
    </source>
</evidence>
<keyword evidence="7 16" id="KW-0256">Endoplasmic reticulum</keyword>
<protein>
    <recommendedName>
        <fullName evidence="4 16">Very-long-chain (3R)-3-hydroxyacyl-CoA dehydratase</fullName>
        <ecNumber evidence="4 16">4.2.1.134</ecNumber>
    </recommendedName>
</protein>
<keyword evidence="6 16" id="KW-0812">Transmembrane</keyword>
<keyword evidence="11 16" id="KW-0443">Lipid metabolism</keyword>
<feature type="transmembrane region" description="Helical" evidence="16">
    <location>
        <begin position="247"/>
        <end position="264"/>
    </location>
</feature>
<dbReference type="Pfam" id="PF04969">
    <property type="entry name" value="CS"/>
    <property type="match status" value="1"/>
</dbReference>
<dbReference type="EMBL" id="JAVRBK010000001">
    <property type="protein sequence ID" value="KAK5650438.1"/>
    <property type="molecule type" value="Genomic_DNA"/>
</dbReference>
<evidence type="ECO:0000256" key="16">
    <source>
        <dbReference type="RuleBase" id="RU363109"/>
    </source>
</evidence>
<keyword evidence="10" id="KW-0175">Coiled coil</keyword>
<dbReference type="GO" id="GO:0030497">
    <property type="term" value="P:fatty acid elongation"/>
    <property type="evidence" value="ECO:0007669"/>
    <property type="project" value="TreeGrafter"/>
</dbReference>
<dbReference type="FunFam" id="2.60.40.790:FF:000013">
    <property type="entry name" value="Very-long-chain (3R)-3-hydroxyacyl-CoA dehydratase"/>
    <property type="match status" value="1"/>
</dbReference>
<evidence type="ECO:0000256" key="4">
    <source>
        <dbReference type="ARBA" id="ARBA00013122"/>
    </source>
</evidence>
<comment type="caution">
    <text evidence="18">The sequence shown here is derived from an EMBL/GenBank/DDBJ whole genome shotgun (WGS) entry which is preliminary data.</text>
</comment>
<keyword evidence="14 16" id="KW-0456">Lyase</keyword>
<keyword evidence="12 16" id="KW-0472">Membrane</keyword>
<accession>A0AAN7ZX63</accession>
<organism evidence="18 19">
    <name type="scientific">Pyrocoelia pectoralis</name>
    <dbReference type="NCBI Taxonomy" id="417401"/>
    <lineage>
        <taxon>Eukaryota</taxon>
        <taxon>Metazoa</taxon>
        <taxon>Ecdysozoa</taxon>
        <taxon>Arthropoda</taxon>
        <taxon>Hexapoda</taxon>
        <taxon>Insecta</taxon>
        <taxon>Pterygota</taxon>
        <taxon>Neoptera</taxon>
        <taxon>Endopterygota</taxon>
        <taxon>Coleoptera</taxon>
        <taxon>Polyphaga</taxon>
        <taxon>Elateriformia</taxon>
        <taxon>Elateroidea</taxon>
        <taxon>Lampyridae</taxon>
        <taxon>Lampyrinae</taxon>
        <taxon>Pyrocoelia</taxon>
    </lineage>
</organism>
<dbReference type="PANTHER" id="PTHR11035:SF35">
    <property type="entry name" value="VERY-LONG-CHAIN (3R)-3-HYDROXYACYL-COA DEHYDRATASE"/>
    <property type="match status" value="1"/>
</dbReference>
<evidence type="ECO:0000256" key="11">
    <source>
        <dbReference type="ARBA" id="ARBA00023098"/>
    </source>
</evidence>
<dbReference type="Proteomes" id="UP001329430">
    <property type="component" value="Chromosome 1"/>
</dbReference>
<dbReference type="GO" id="GO:0030148">
    <property type="term" value="P:sphingolipid biosynthetic process"/>
    <property type="evidence" value="ECO:0007669"/>
    <property type="project" value="TreeGrafter"/>
</dbReference>
<feature type="transmembrane region" description="Helical" evidence="16">
    <location>
        <begin position="151"/>
        <end position="173"/>
    </location>
</feature>
<evidence type="ECO:0000256" key="9">
    <source>
        <dbReference type="ARBA" id="ARBA00022989"/>
    </source>
</evidence>
<dbReference type="GO" id="GO:0102158">
    <property type="term" value="F:very-long-chain (3R)-3-hydroxyacyl-CoA dehydratase activity"/>
    <property type="evidence" value="ECO:0007669"/>
    <property type="project" value="UniProtKB-EC"/>
</dbReference>
<dbReference type="Gene3D" id="2.60.40.790">
    <property type="match status" value="1"/>
</dbReference>
<dbReference type="SUPFAM" id="SSF49764">
    <property type="entry name" value="HSP20-like chaperones"/>
    <property type="match status" value="1"/>
</dbReference>
<reference evidence="18 19" key="1">
    <citation type="journal article" date="2024" name="Insects">
        <title>An Improved Chromosome-Level Genome Assembly of the Firefly Pyrocoelia pectoralis.</title>
        <authorList>
            <person name="Fu X."/>
            <person name="Meyer-Rochow V.B."/>
            <person name="Ballantyne L."/>
            <person name="Zhu X."/>
        </authorList>
    </citation>
    <scope>NUCLEOTIDE SEQUENCE [LARGE SCALE GENOMIC DNA]</scope>
    <source>
        <strain evidence="18">XCY_ONT2</strain>
    </source>
</reference>
<proteinExistence type="inferred from homology"/>
<evidence type="ECO:0000256" key="15">
    <source>
        <dbReference type="ARBA" id="ARBA00025733"/>
    </source>
</evidence>
<feature type="transmembrane region" description="Helical" evidence="16">
    <location>
        <begin position="217"/>
        <end position="235"/>
    </location>
</feature>
<evidence type="ECO:0000256" key="1">
    <source>
        <dbReference type="ARBA" id="ARBA00004477"/>
    </source>
</evidence>
<evidence type="ECO:0000256" key="6">
    <source>
        <dbReference type="ARBA" id="ARBA00022692"/>
    </source>
</evidence>
<evidence type="ECO:0000313" key="18">
    <source>
        <dbReference type="EMBL" id="KAK5650438.1"/>
    </source>
</evidence>
<keyword evidence="9 16" id="KW-1133">Transmembrane helix</keyword>
<dbReference type="AlphaFoldDB" id="A0AAN7ZX63"/>
<evidence type="ECO:0000256" key="7">
    <source>
        <dbReference type="ARBA" id="ARBA00022824"/>
    </source>
</evidence>
<dbReference type="PANTHER" id="PTHR11035">
    <property type="entry name" value="VERY-LONG-CHAIN (3R)-3-HYDROXYACYL-COA DEHYDRATASE"/>
    <property type="match status" value="1"/>
</dbReference>
<dbReference type="GO" id="GO:0005789">
    <property type="term" value="C:endoplasmic reticulum membrane"/>
    <property type="evidence" value="ECO:0007669"/>
    <property type="project" value="UniProtKB-SubCell"/>
</dbReference>
<comment type="similarity">
    <text evidence="15">Belongs to the p23/wos2 family.</text>
</comment>
<dbReference type="GO" id="GO:0042761">
    <property type="term" value="P:very long-chain fatty acid biosynthetic process"/>
    <property type="evidence" value="ECO:0007669"/>
    <property type="project" value="TreeGrafter"/>
</dbReference>
<comment type="similarity">
    <text evidence="3 16">Belongs to the very long-chain fatty acids dehydratase HACD family.</text>
</comment>
<evidence type="ECO:0000256" key="3">
    <source>
        <dbReference type="ARBA" id="ARBA00007811"/>
    </source>
</evidence>
<keyword evidence="5 16" id="KW-0444">Lipid biosynthesis</keyword>
<dbReference type="InterPro" id="IPR007482">
    <property type="entry name" value="Tyr_Pase-like_PTPLA"/>
</dbReference>
<comment type="subcellular location">
    <subcellularLocation>
        <location evidence="1 16">Endoplasmic reticulum membrane</location>
        <topology evidence="1 16">Multi-pass membrane protein</topology>
    </subcellularLocation>
</comment>